<comment type="caution">
    <text evidence="10">The sequence shown here is derived from an EMBL/GenBank/DDBJ whole genome shotgun (WGS) entry which is preliminary data.</text>
</comment>
<evidence type="ECO:0000256" key="1">
    <source>
        <dbReference type="ARBA" id="ARBA00004389"/>
    </source>
</evidence>
<evidence type="ECO:0000259" key="9">
    <source>
        <dbReference type="PROSITE" id="PS51352"/>
    </source>
</evidence>
<keyword evidence="8" id="KW-0732">Signal</keyword>
<dbReference type="InterPro" id="IPR036249">
    <property type="entry name" value="Thioredoxin-like_sf"/>
</dbReference>
<dbReference type="InterPro" id="IPR013766">
    <property type="entry name" value="Thioredoxin_domain"/>
</dbReference>
<dbReference type="SUPFAM" id="SSF52833">
    <property type="entry name" value="Thioredoxin-like"/>
    <property type="match status" value="1"/>
</dbReference>
<evidence type="ECO:0000313" key="10">
    <source>
        <dbReference type="EMBL" id="KAA0146044.1"/>
    </source>
</evidence>
<evidence type="ECO:0000256" key="2">
    <source>
        <dbReference type="ARBA" id="ARBA00022692"/>
    </source>
</evidence>
<feature type="transmembrane region" description="Helical" evidence="7">
    <location>
        <begin position="374"/>
        <end position="396"/>
    </location>
</feature>
<dbReference type="Proteomes" id="UP000323011">
    <property type="component" value="Unassembled WGS sequence"/>
</dbReference>
<name>A0A5A8BZR1_CAFRO</name>
<evidence type="ECO:0000256" key="5">
    <source>
        <dbReference type="ARBA" id="ARBA00045246"/>
    </source>
</evidence>
<accession>A0A5A8BZR1</accession>
<dbReference type="Gene3D" id="3.40.30.10">
    <property type="entry name" value="Glutaredoxin"/>
    <property type="match status" value="1"/>
</dbReference>
<dbReference type="Pfam" id="PF00085">
    <property type="entry name" value="Thioredoxin"/>
    <property type="match status" value="1"/>
</dbReference>
<evidence type="ECO:0000313" key="11">
    <source>
        <dbReference type="Proteomes" id="UP000323011"/>
    </source>
</evidence>
<dbReference type="AlphaFoldDB" id="A0A5A8BZR1"/>
<protein>
    <recommendedName>
        <fullName evidence="9">Thioredoxin domain-containing protein</fullName>
    </recommendedName>
</protein>
<reference evidence="10 11" key="1">
    <citation type="submission" date="2019-07" db="EMBL/GenBank/DDBJ databases">
        <title>Genomes of Cafeteria roenbergensis.</title>
        <authorList>
            <person name="Fischer M.G."/>
            <person name="Hackl T."/>
            <person name="Roman M."/>
        </authorList>
    </citation>
    <scope>NUCLEOTIDE SEQUENCE [LARGE SCALE GENOMIC DNA]</scope>
    <source>
        <strain evidence="10 11">BVI</strain>
    </source>
</reference>
<dbReference type="EMBL" id="VLTN01000104">
    <property type="protein sequence ID" value="KAA0146044.1"/>
    <property type="molecule type" value="Genomic_DNA"/>
</dbReference>
<keyword evidence="2 7" id="KW-0812">Transmembrane</keyword>
<sequence>MPGASSVPPPTMRTAIVALSALAAACLVHADAGEVVELSDDSFDRHIRDGAWIVDFYAPWCGHCKRLAPVLDAVARQADEASARFAKVDCTVEKVVCAREKVEGFPTLKAFVGGKSQLLMVPRTLEGLLAAGKRISQPAVLPVGTEQDLEALLRDASEPVIAIGPGSDPVLAGSFANVAESHRVDQAFASLGFGKGGVWRLERGQEPELFAGGVTAKDLDSWVRHPGQRFPRVSKLDHNNFAIVGRGGARLALAVVDPASEDTPFFLQGFLDLASPGRTALPESTRAAFVYGHLDGVAYSAAIQQFNVSPSDLPRIVVVDMAAGTFYEDPLVRELSDAQSFLTEVAAGQFPAQRSGVWRVPTQMFNAVMFSEHGWLIAAGGAVAVVLLIGLVAWVAGSACSDDDSDVPQEREPEIALIGSAEEQDEAEDGLLVDDESGAEVDESASDDGSDEDLSNGSDHGDDGEEDGNGSPSEDADVRAQGCSPGESDVQSSGPSPVASEGDSGSENGLRRRR</sequence>
<evidence type="ECO:0000256" key="3">
    <source>
        <dbReference type="ARBA" id="ARBA00022989"/>
    </source>
</evidence>
<dbReference type="CDD" id="cd02961">
    <property type="entry name" value="PDI_a_family"/>
    <property type="match status" value="1"/>
</dbReference>
<evidence type="ECO:0000256" key="4">
    <source>
        <dbReference type="ARBA" id="ARBA00023136"/>
    </source>
</evidence>
<dbReference type="OMA" id="GIEMRNM"/>
<feature type="compositionally biased region" description="Acidic residues" evidence="6">
    <location>
        <begin position="435"/>
        <end position="454"/>
    </location>
</feature>
<feature type="domain" description="Thioredoxin" evidence="9">
    <location>
        <begin position="17"/>
        <end position="162"/>
    </location>
</feature>
<gene>
    <name evidence="10" type="ORF">FNF29_08280</name>
</gene>
<dbReference type="PANTHER" id="PTHR46426:SF1">
    <property type="entry name" value="PROTEIN DISULFIDE-ISOMERASE TMX3"/>
    <property type="match status" value="1"/>
</dbReference>
<dbReference type="PROSITE" id="PS00194">
    <property type="entry name" value="THIOREDOXIN_1"/>
    <property type="match status" value="1"/>
</dbReference>
<comment type="subcellular location">
    <subcellularLocation>
        <location evidence="1">Endoplasmic reticulum membrane</location>
        <topology evidence="1">Single-pass membrane protein</topology>
    </subcellularLocation>
</comment>
<dbReference type="GO" id="GO:0005789">
    <property type="term" value="C:endoplasmic reticulum membrane"/>
    <property type="evidence" value="ECO:0007669"/>
    <property type="project" value="UniProtKB-SubCell"/>
</dbReference>
<dbReference type="PANTHER" id="PTHR46426">
    <property type="entry name" value="PROTEIN DISULFIDE-ISOMERASE TMX3"/>
    <property type="match status" value="1"/>
</dbReference>
<dbReference type="InterPro" id="IPR017937">
    <property type="entry name" value="Thioredoxin_CS"/>
</dbReference>
<evidence type="ECO:0000256" key="7">
    <source>
        <dbReference type="SAM" id="Phobius"/>
    </source>
</evidence>
<evidence type="ECO:0000256" key="8">
    <source>
        <dbReference type="SAM" id="SignalP"/>
    </source>
</evidence>
<keyword evidence="4 7" id="KW-0472">Membrane</keyword>
<evidence type="ECO:0000256" key="6">
    <source>
        <dbReference type="SAM" id="MobiDB-lite"/>
    </source>
</evidence>
<proteinExistence type="predicted"/>
<dbReference type="PROSITE" id="PS51352">
    <property type="entry name" value="THIOREDOXIN_2"/>
    <property type="match status" value="1"/>
</dbReference>
<dbReference type="InterPro" id="IPR052250">
    <property type="entry name" value="PDI_TMX3"/>
</dbReference>
<comment type="function">
    <text evidence="5">Probable disulfide isomerase, which participates in the folding of proteins containing disulfide bonds. May act as a dithiol oxidase. Acts as a regulator of endoplasmic reticulum-mitochondria contact sites via its ability to regulate redox signals.</text>
</comment>
<feature type="chain" id="PRO_5023113715" description="Thioredoxin domain-containing protein" evidence="8">
    <location>
        <begin position="31"/>
        <end position="514"/>
    </location>
</feature>
<keyword evidence="3 7" id="KW-1133">Transmembrane helix</keyword>
<feature type="region of interest" description="Disordered" evidence="6">
    <location>
        <begin position="435"/>
        <end position="514"/>
    </location>
</feature>
<organism evidence="10 11">
    <name type="scientific">Cafeteria roenbergensis</name>
    <name type="common">Marine flagellate</name>
    <dbReference type="NCBI Taxonomy" id="33653"/>
    <lineage>
        <taxon>Eukaryota</taxon>
        <taxon>Sar</taxon>
        <taxon>Stramenopiles</taxon>
        <taxon>Bigyra</taxon>
        <taxon>Opalozoa</taxon>
        <taxon>Bicosoecida</taxon>
        <taxon>Cafeteriaceae</taxon>
        <taxon>Cafeteria</taxon>
    </lineage>
</organism>
<feature type="signal peptide" evidence="8">
    <location>
        <begin position="1"/>
        <end position="30"/>
    </location>
</feature>
<dbReference type="PRINTS" id="PR00421">
    <property type="entry name" value="THIOREDOXIN"/>
</dbReference>
<keyword evidence="11" id="KW-1185">Reference proteome</keyword>